<dbReference type="EMBL" id="CP001706">
    <property type="protein sequence ID" value="ACV10065.1"/>
    <property type="molecule type" value="Genomic_DNA"/>
</dbReference>
<dbReference type="HOGENOM" id="CLU_051796_0_0_11"/>
<dbReference type="Proteomes" id="UP000000628">
    <property type="component" value="Chromosome"/>
</dbReference>
<evidence type="ECO:0000313" key="3">
    <source>
        <dbReference type="Proteomes" id="UP000000628"/>
    </source>
</evidence>
<proteinExistence type="predicted"/>
<keyword evidence="2" id="KW-0378">Hydrolase</keyword>
<feature type="domain" description="Serine aminopeptidase S33" evidence="1">
    <location>
        <begin position="58"/>
        <end position="260"/>
    </location>
</feature>
<evidence type="ECO:0000313" key="2">
    <source>
        <dbReference type="EMBL" id="ACV10065.1"/>
    </source>
</evidence>
<organism evidence="2 3">
    <name type="scientific">Jonesia denitrificans (strain ATCC 14870 / DSM 20603 / BCRC 15368 / CIP 55.134 / JCM 11481 / NBRC 15587 / NCTC 10816 / Prevot 55134)</name>
    <name type="common">Listeria denitrificans</name>
    <dbReference type="NCBI Taxonomy" id="471856"/>
    <lineage>
        <taxon>Bacteria</taxon>
        <taxon>Bacillati</taxon>
        <taxon>Actinomycetota</taxon>
        <taxon>Actinomycetes</taxon>
        <taxon>Micrococcales</taxon>
        <taxon>Jonesiaceae</taxon>
        <taxon>Jonesia</taxon>
    </lineage>
</organism>
<dbReference type="RefSeq" id="WP_015772676.1">
    <property type="nucleotide sequence ID" value="NC_013174.1"/>
</dbReference>
<accession>C7R2S4</accession>
<protein>
    <submittedName>
        <fullName evidence="2">Alpha/beta hydrolase fold protein</fullName>
    </submittedName>
</protein>
<dbReference type="ESTHER" id="jondd-c7r2s4">
    <property type="family name" value="Monoglyceridelipase_lysophospholip"/>
</dbReference>
<name>C7R2S4_JONDD</name>
<dbReference type="PANTHER" id="PTHR11614">
    <property type="entry name" value="PHOSPHOLIPASE-RELATED"/>
    <property type="match status" value="1"/>
</dbReference>
<dbReference type="eggNOG" id="COG2267">
    <property type="taxonomic scope" value="Bacteria"/>
</dbReference>
<dbReference type="SUPFAM" id="SSF53474">
    <property type="entry name" value="alpha/beta-Hydrolases"/>
    <property type="match status" value="1"/>
</dbReference>
<dbReference type="OrthoDB" id="9801217at2"/>
<dbReference type="InterPro" id="IPR051044">
    <property type="entry name" value="MAG_DAG_Lipase"/>
</dbReference>
<dbReference type="KEGG" id="jde:Jden_2433"/>
<sequence>MSTTPSASPRAPEFHDDNSGVWRRDVLGDSWVARTLHVGCDEEGAVNATLVRRTAGPRHRRAVLAIHGFVDYFFQEHQAEFFESLGFDFYAIDLRKYGRSLRPEQTPNYVTELADYRRELEAAQHIIREEEGHDLFVVLGHSTGGLIASLWANVNDSIDGVILNSPWFDLNKPQIVTWFVDLVMPLVARCHPRRPVGALAPHYGRALHRDSGGQWDYDLTWKPHDGFPVRAAWLMAIRRGHHAIRRGLHLPMPVLVLSSTRSGSATRFHEELLTTDSVLRVEHILDGAERLGRDVTVAQVDEGAHDLSLSQSEKARQAYYDHIAAWLTDRGFLAD</sequence>
<dbReference type="STRING" id="471856.Jden_2433"/>
<dbReference type="InterPro" id="IPR029058">
    <property type="entry name" value="AB_hydrolase_fold"/>
</dbReference>
<dbReference type="AlphaFoldDB" id="C7R2S4"/>
<dbReference type="Gene3D" id="3.40.50.1820">
    <property type="entry name" value="alpha/beta hydrolase"/>
    <property type="match status" value="1"/>
</dbReference>
<dbReference type="InterPro" id="IPR022742">
    <property type="entry name" value="Hydrolase_4"/>
</dbReference>
<keyword evidence="3" id="KW-1185">Reference proteome</keyword>
<reference evidence="2 3" key="1">
    <citation type="journal article" date="2009" name="Stand. Genomic Sci.">
        <title>Complete genome sequence of Jonesia denitrificans type strain (Prevot 55134).</title>
        <authorList>
            <person name="Pukall R."/>
            <person name="Gehrich-Schroter G."/>
            <person name="Lapidus A."/>
            <person name="Nolan M."/>
            <person name="Glavina Del Rio T."/>
            <person name="Lucas S."/>
            <person name="Chen F."/>
            <person name="Tice H."/>
            <person name="Pitluck S."/>
            <person name="Cheng J.F."/>
            <person name="Copeland A."/>
            <person name="Saunders E."/>
            <person name="Brettin T."/>
            <person name="Detter J.C."/>
            <person name="Bruce D."/>
            <person name="Goodwin L."/>
            <person name="Pati A."/>
            <person name="Ivanova N."/>
            <person name="Mavromatis K."/>
            <person name="Ovchinnikova G."/>
            <person name="Chen A."/>
            <person name="Palaniappan K."/>
            <person name="Land M."/>
            <person name="Hauser L."/>
            <person name="Chang Y.J."/>
            <person name="Jeffries C.D."/>
            <person name="Chain P."/>
            <person name="Goker M."/>
            <person name="Bristow J."/>
            <person name="Eisen J.A."/>
            <person name="Markowitz V."/>
            <person name="Hugenholtz P."/>
            <person name="Kyrpides N.C."/>
            <person name="Klenk H.P."/>
            <person name="Han C."/>
        </authorList>
    </citation>
    <scope>NUCLEOTIDE SEQUENCE [LARGE SCALE GENOMIC DNA]</scope>
    <source>
        <strain evidence="3">ATCC 14870 / DSM 20603 / BCRC 15368 / CIP 55.134 / JCM 11481 / NBRC 15587 / NCTC 10816 / Prevot 55134</strain>
    </source>
</reference>
<dbReference type="GO" id="GO:0016787">
    <property type="term" value="F:hydrolase activity"/>
    <property type="evidence" value="ECO:0007669"/>
    <property type="project" value="UniProtKB-KW"/>
</dbReference>
<evidence type="ECO:0000259" key="1">
    <source>
        <dbReference type="Pfam" id="PF12146"/>
    </source>
</evidence>
<gene>
    <name evidence="2" type="ordered locus">Jden_2433</name>
</gene>
<dbReference type="Pfam" id="PF12146">
    <property type="entry name" value="Hydrolase_4"/>
    <property type="match status" value="1"/>
</dbReference>